<dbReference type="InterPro" id="IPR027417">
    <property type="entry name" value="P-loop_NTPase"/>
</dbReference>
<dbReference type="PANTHER" id="PTHR41259">
    <property type="entry name" value="DOUBLE-STRAND BREAK REPAIR RAD50 ATPASE, PUTATIVE-RELATED"/>
    <property type="match status" value="1"/>
</dbReference>
<gene>
    <name evidence="2" type="ORF">S12H4_14669</name>
</gene>
<keyword evidence="1" id="KW-0175">Coiled coil</keyword>
<name>X1RSA3_9ZZZZ</name>
<protein>
    <recommendedName>
        <fullName evidence="3">RecF/RecN/SMC N-terminal domain-containing protein</fullName>
    </recommendedName>
</protein>
<feature type="non-terminal residue" evidence="2">
    <location>
        <position position="428"/>
    </location>
</feature>
<dbReference type="EMBL" id="BARW01007008">
    <property type="protein sequence ID" value="GAI83607.1"/>
    <property type="molecule type" value="Genomic_DNA"/>
</dbReference>
<evidence type="ECO:0000313" key="2">
    <source>
        <dbReference type="EMBL" id="GAI83607.1"/>
    </source>
</evidence>
<dbReference type="Gene3D" id="3.40.50.300">
    <property type="entry name" value="P-loop containing nucleotide triphosphate hydrolases"/>
    <property type="match status" value="1"/>
</dbReference>
<reference evidence="2" key="1">
    <citation type="journal article" date="2014" name="Front. Microbiol.">
        <title>High frequency of phylogenetically diverse reductive dehalogenase-homologous genes in deep subseafloor sedimentary metagenomes.</title>
        <authorList>
            <person name="Kawai M."/>
            <person name="Futagami T."/>
            <person name="Toyoda A."/>
            <person name="Takaki Y."/>
            <person name="Nishi S."/>
            <person name="Hori S."/>
            <person name="Arai W."/>
            <person name="Tsubouchi T."/>
            <person name="Morono Y."/>
            <person name="Uchiyama I."/>
            <person name="Ito T."/>
            <person name="Fujiyama A."/>
            <person name="Inagaki F."/>
            <person name="Takami H."/>
        </authorList>
    </citation>
    <scope>NUCLEOTIDE SEQUENCE</scope>
    <source>
        <strain evidence="2">Expedition CK06-06</strain>
    </source>
</reference>
<evidence type="ECO:0000256" key="1">
    <source>
        <dbReference type="SAM" id="Coils"/>
    </source>
</evidence>
<sequence>ELENGEERSYLVPDKVKFTVPRKFEMEITAGSSLDTLSGKVEETRETLRNTCASIGIANPDEAREAFEERQRASKQIADLEQIEKDNLRDLSYDELVQRILGLQASVPAYLPRRVSAPPINDNLDLAKAEFAKVEKIRHSIENDWETSKSAYEQAKEVHENRQGSHIEAHARLEHSKGDLSKLEKTLKSERVSTPDKGITMALNDAVNALSKAQDDLNTDGELLKALNPEQERDLEQTATESLNRIQQRLKEADRELVEVGTRLKISGEDGLSGKLNVAESALERSTYEYDSLAKRSAAARLLYRIMSQERDKARHAYVTPLRERIEALGRVVYDDTLRVEISNDLQIISRTLQDTTVDFDSLSGGTREQLSLIFRLACAMIVAKDGGAPVILDDALGYTDPDRLRLMGAVLAKATKECQVVIFTCVP</sequence>
<dbReference type="AlphaFoldDB" id="X1RSA3"/>
<dbReference type="SUPFAM" id="SSF52540">
    <property type="entry name" value="P-loop containing nucleoside triphosphate hydrolases"/>
    <property type="match status" value="1"/>
</dbReference>
<proteinExistence type="predicted"/>
<feature type="non-terminal residue" evidence="2">
    <location>
        <position position="1"/>
    </location>
</feature>
<organism evidence="2">
    <name type="scientific">marine sediment metagenome</name>
    <dbReference type="NCBI Taxonomy" id="412755"/>
    <lineage>
        <taxon>unclassified sequences</taxon>
        <taxon>metagenomes</taxon>
        <taxon>ecological metagenomes</taxon>
    </lineage>
</organism>
<accession>X1RSA3</accession>
<evidence type="ECO:0008006" key="3">
    <source>
        <dbReference type="Google" id="ProtNLM"/>
    </source>
</evidence>
<dbReference type="PANTHER" id="PTHR41259:SF1">
    <property type="entry name" value="DOUBLE-STRAND BREAK REPAIR RAD50 ATPASE, PUTATIVE-RELATED"/>
    <property type="match status" value="1"/>
</dbReference>
<feature type="coiled-coil region" evidence="1">
    <location>
        <begin position="236"/>
        <end position="263"/>
    </location>
</feature>
<comment type="caution">
    <text evidence="2">The sequence shown here is derived from an EMBL/GenBank/DDBJ whole genome shotgun (WGS) entry which is preliminary data.</text>
</comment>